<keyword evidence="2" id="KW-0804">Transcription</keyword>
<keyword evidence="7" id="KW-1185">Reference proteome</keyword>
<dbReference type="PROSITE" id="PS50801">
    <property type="entry name" value="STAS"/>
    <property type="match status" value="1"/>
</dbReference>
<dbReference type="EMBL" id="BMRG01000015">
    <property type="protein sequence ID" value="GGP75345.1"/>
    <property type="molecule type" value="Genomic_DNA"/>
</dbReference>
<dbReference type="SMART" id="SM01012">
    <property type="entry name" value="ANTAR"/>
    <property type="match status" value="1"/>
</dbReference>
<reference evidence="6" key="1">
    <citation type="journal article" date="2014" name="Int. J. Syst. Evol. Microbiol.">
        <title>Complete genome sequence of Corynebacterium casei LMG S-19264T (=DSM 44701T), isolated from a smear-ripened cheese.</title>
        <authorList>
            <consortium name="US DOE Joint Genome Institute (JGI-PGF)"/>
            <person name="Walter F."/>
            <person name="Albersmeier A."/>
            <person name="Kalinowski J."/>
            <person name="Ruckert C."/>
        </authorList>
    </citation>
    <scope>NUCLEOTIDE SEQUENCE</scope>
    <source>
        <strain evidence="6">JCM 3313</strain>
    </source>
</reference>
<sequence>MLRVAPEPAVRSSVAVLVVIGEIDAVTVDSFRHELISFVDAHDDDVIVDMSDVRLIVAAGVRALLRTADHLSGSGRRLRLVCGPEVQRTLHAARVADVLEVFERRSAAVGAQHAALHRAAASPVLDGQQPEEVDRLRREVADLRAKLRTRPLMAHALGILRERYRLADEETARRLLGESSQRFNVKMRVLADALVNAPRPTSVDAALWFPGRTRLPAPRSVLTPVDRGRGLTPRTLLASLLDAALSCTGATAGCVHHVEHGTEELRLERHQGLTAELVEVLAHVLGGEVPCAVALRDRSSVVVPDVAAHPALAGHPVQGLMVRAGVRAVRSTPVLTPSGQCLAVVSTCHPRAGHVPTADELARLEALAAEAGRWLQWHQRTTVLDALEHLHQRARQQAEPAAPPPRRVGSTVHPPRQRRPDHSSAHHRLPTPEAPASTTRPASGGR</sequence>
<dbReference type="InterPro" id="IPR029016">
    <property type="entry name" value="GAF-like_dom_sf"/>
</dbReference>
<proteinExistence type="predicted"/>
<evidence type="ECO:0000259" key="4">
    <source>
        <dbReference type="PROSITE" id="PS50801"/>
    </source>
</evidence>
<dbReference type="Proteomes" id="UP000639606">
    <property type="component" value="Unassembled WGS sequence"/>
</dbReference>
<gene>
    <name evidence="6" type="ORF">GCM10010185_56250</name>
</gene>
<evidence type="ECO:0000313" key="7">
    <source>
        <dbReference type="Proteomes" id="UP000639606"/>
    </source>
</evidence>
<dbReference type="CDD" id="cd07043">
    <property type="entry name" value="STAS_anti-anti-sigma_factors"/>
    <property type="match status" value="1"/>
</dbReference>
<dbReference type="AlphaFoldDB" id="A0A918AR16"/>
<keyword evidence="1" id="KW-0805">Transcription regulation</keyword>
<dbReference type="Pfam" id="PF03861">
    <property type="entry name" value="ANTAR"/>
    <property type="match status" value="1"/>
</dbReference>
<evidence type="ECO:0000256" key="3">
    <source>
        <dbReference type="SAM" id="MobiDB-lite"/>
    </source>
</evidence>
<dbReference type="PROSITE" id="PS50921">
    <property type="entry name" value="ANTAR"/>
    <property type="match status" value="1"/>
</dbReference>
<dbReference type="SUPFAM" id="SSF55781">
    <property type="entry name" value="GAF domain-like"/>
    <property type="match status" value="1"/>
</dbReference>
<dbReference type="InterPro" id="IPR036388">
    <property type="entry name" value="WH-like_DNA-bd_sf"/>
</dbReference>
<evidence type="ECO:0000313" key="6">
    <source>
        <dbReference type="EMBL" id="GGP75345.1"/>
    </source>
</evidence>
<protein>
    <recommendedName>
        <fullName evidence="8">Anti-anti-sigma factor</fullName>
    </recommendedName>
</protein>
<dbReference type="Gene3D" id="3.30.750.24">
    <property type="entry name" value="STAS domain"/>
    <property type="match status" value="1"/>
</dbReference>
<dbReference type="Pfam" id="PF01740">
    <property type="entry name" value="STAS"/>
    <property type="match status" value="1"/>
</dbReference>
<accession>A0A918AR16</accession>
<feature type="domain" description="ANTAR" evidence="5">
    <location>
        <begin position="133"/>
        <end position="195"/>
    </location>
</feature>
<dbReference type="Gene3D" id="1.10.10.10">
    <property type="entry name" value="Winged helix-like DNA-binding domain superfamily/Winged helix DNA-binding domain"/>
    <property type="match status" value="1"/>
</dbReference>
<dbReference type="InterPro" id="IPR036513">
    <property type="entry name" value="STAS_dom_sf"/>
</dbReference>
<dbReference type="Pfam" id="PF13185">
    <property type="entry name" value="GAF_2"/>
    <property type="match status" value="1"/>
</dbReference>
<dbReference type="InterPro" id="IPR002645">
    <property type="entry name" value="STAS_dom"/>
</dbReference>
<name>A0A918AR16_9PSEU</name>
<evidence type="ECO:0000256" key="1">
    <source>
        <dbReference type="ARBA" id="ARBA00023015"/>
    </source>
</evidence>
<evidence type="ECO:0000256" key="2">
    <source>
        <dbReference type="ARBA" id="ARBA00023163"/>
    </source>
</evidence>
<feature type="compositionally biased region" description="Polar residues" evidence="3">
    <location>
        <begin position="436"/>
        <end position="446"/>
    </location>
</feature>
<dbReference type="InterPro" id="IPR005561">
    <property type="entry name" value="ANTAR"/>
</dbReference>
<feature type="region of interest" description="Disordered" evidence="3">
    <location>
        <begin position="393"/>
        <end position="446"/>
    </location>
</feature>
<evidence type="ECO:0008006" key="8">
    <source>
        <dbReference type="Google" id="ProtNLM"/>
    </source>
</evidence>
<evidence type="ECO:0000259" key="5">
    <source>
        <dbReference type="PROSITE" id="PS50921"/>
    </source>
</evidence>
<dbReference type="Gene3D" id="3.30.450.40">
    <property type="match status" value="1"/>
</dbReference>
<dbReference type="SUPFAM" id="SSF52091">
    <property type="entry name" value="SpoIIaa-like"/>
    <property type="match status" value="1"/>
</dbReference>
<comment type="caution">
    <text evidence="6">The sequence shown here is derived from an EMBL/GenBank/DDBJ whole genome shotgun (WGS) entry which is preliminary data.</text>
</comment>
<dbReference type="GO" id="GO:0003723">
    <property type="term" value="F:RNA binding"/>
    <property type="evidence" value="ECO:0007669"/>
    <property type="project" value="InterPro"/>
</dbReference>
<dbReference type="InterPro" id="IPR003018">
    <property type="entry name" value="GAF"/>
</dbReference>
<feature type="domain" description="STAS" evidence="4">
    <location>
        <begin position="4"/>
        <end position="81"/>
    </location>
</feature>
<organism evidence="6 7">
    <name type="scientific">Saccharothrix coeruleofusca</name>
    <dbReference type="NCBI Taxonomy" id="33919"/>
    <lineage>
        <taxon>Bacteria</taxon>
        <taxon>Bacillati</taxon>
        <taxon>Actinomycetota</taxon>
        <taxon>Actinomycetes</taxon>
        <taxon>Pseudonocardiales</taxon>
        <taxon>Pseudonocardiaceae</taxon>
        <taxon>Saccharothrix</taxon>
    </lineage>
</organism>
<reference evidence="6" key="2">
    <citation type="submission" date="2020-09" db="EMBL/GenBank/DDBJ databases">
        <authorList>
            <person name="Sun Q."/>
            <person name="Ohkuma M."/>
        </authorList>
    </citation>
    <scope>NUCLEOTIDE SEQUENCE</scope>
    <source>
        <strain evidence="6">JCM 3313</strain>
    </source>
</reference>